<dbReference type="EMBL" id="JAPMIV010000005">
    <property type="protein sequence ID" value="MDV6373942.1"/>
    <property type="molecule type" value="Genomic_DNA"/>
</dbReference>
<dbReference type="CDD" id="cd07743">
    <property type="entry name" value="metallo-hydrolase-like_MBL-fold"/>
    <property type="match status" value="1"/>
</dbReference>
<proteinExistence type="predicted"/>
<dbReference type="Gene3D" id="3.60.15.10">
    <property type="entry name" value="Ribonuclease Z/Hydroxyacylglutathione hydrolase-like"/>
    <property type="match status" value="1"/>
</dbReference>
<dbReference type="InterPro" id="IPR036866">
    <property type="entry name" value="RibonucZ/Hydroxyglut_hydro"/>
</dbReference>
<sequence length="305" mass="32027">MSSSPVTALIALAPGVHYLPGAVNSFVVVGRETDALLIDTGLDDSHARKLLRAVAEAGFTPSGILNTHSHADHHGGNSFILKRFPELKVFAPPMEDAIITHPILEPLTLFGARPPRELQNKFLLAPPSPARLAPEPGLCRIGGADIELIEVAGHASLMYAVRVGEVLYAADALFGPGALSKHPLTFCADSGLQKQSAVKLSELEGIKTVLPGHGDPSDDLAGLVAANLASYERTTDAVLNAVNRGEASIDELLARVCDALGVTMNNAGAVLLNRAVISAHLTELLEDGRVEMKVLGNKLIFGAQA</sequence>
<protein>
    <submittedName>
        <fullName evidence="2">MBL fold metallo-hydrolase</fullName>
    </submittedName>
</protein>
<comment type="caution">
    <text evidence="2">The sequence shown here is derived from an EMBL/GenBank/DDBJ whole genome shotgun (WGS) entry which is preliminary data.</text>
</comment>
<evidence type="ECO:0000259" key="1">
    <source>
        <dbReference type="SMART" id="SM00849"/>
    </source>
</evidence>
<dbReference type="PANTHER" id="PTHR42951:SF14">
    <property type="entry name" value="METALLO-BETA-LACTAMASE SUPERFAMILY PROTEIN"/>
    <property type="match status" value="1"/>
</dbReference>
<evidence type="ECO:0000313" key="2">
    <source>
        <dbReference type="EMBL" id="MDV6373942.1"/>
    </source>
</evidence>
<name>A0ABU4DPM4_9DEIO</name>
<dbReference type="SUPFAM" id="SSF56281">
    <property type="entry name" value="Metallo-hydrolase/oxidoreductase"/>
    <property type="match status" value="1"/>
</dbReference>
<dbReference type="RefSeq" id="WP_317639258.1">
    <property type="nucleotide sequence ID" value="NZ_JAPMIV010000005.1"/>
</dbReference>
<dbReference type="Pfam" id="PF00753">
    <property type="entry name" value="Lactamase_B"/>
    <property type="match status" value="1"/>
</dbReference>
<gene>
    <name evidence="2" type="ORF">ORD21_04940</name>
</gene>
<reference evidence="2 3" key="1">
    <citation type="submission" date="2022-11" db="EMBL/GenBank/DDBJ databases">
        <title>Deinococcus ZS9-10, Low Temperature and Draught-tolerating, UV-resistant Bacteria from Continental Antarctica.</title>
        <authorList>
            <person name="Cheng L."/>
        </authorList>
    </citation>
    <scope>NUCLEOTIDE SEQUENCE [LARGE SCALE GENOMIC DNA]</scope>
    <source>
        <strain evidence="2 3">ZS9-10</strain>
    </source>
</reference>
<dbReference type="PANTHER" id="PTHR42951">
    <property type="entry name" value="METALLO-BETA-LACTAMASE DOMAIN-CONTAINING"/>
    <property type="match status" value="1"/>
</dbReference>
<feature type="domain" description="Metallo-beta-lactamase" evidence="1">
    <location>
        <begin position="22"/>
        <end position="213"/>
    </location>
</feature>
<keyword evidence="3" id="KW-1185">Reference proteome</keyword>
<organism evidence="2 3">
    <name type="scientific">Deinococcus arenicola</name>
    <dbReference type="NCBI Taxonomy" id="2994950"/>
    <lineage>
        <taxon>Bacteria</taxon>
        <taxon>Thermotogati</taxon>
        <taxon>Deinococcota</taxon>
        <taxon>Deinococci</taxon>
        <taxon>Deinococcales</taxon>
        <taxon>Deinococcaceae</taxon>
        <taxon>Deinococcus</taxon>
    </lineage>
</organism>
<dbReference type="InterPro" id="IPR001279">
    <property type="entry name" value="Metallo-B-lactamas"/>
</dbReference>
<evidence type="ECO:0000313" key="3">
    <source>
        <dbReference type="Proteomes" id="UP001276150"/>
    </source>
</evidence>
<dbReference type="Proteomes" id="UP001276150">
    <property type="component" value="Unassembled WGS sequence"/>
</dbReference>
<dbReference type="InterPro" id="IPR050855">
    <property type="entry name" value="NDM-1-like"/>
</dbReference>
<accession>A0ABU4DPM4</accession>
<dbReference type="SMART" id="SM00849">
    <property type="entry name" value="Lactamase_B"/>
    <property type="match status" value="1"/>
</dbReference>